<dbReference type="InterPro" id="IPR047142">
    <property type="entry name" value="OryJ/VirC-like"/>
</dbReference>
<gene>
    <name evidence="1" type="ORF">JOF56_009067</name>
</gene>
<dbReference type="InterPro" id="IPR011051">
    <property type="entry name" value="RmlC_Cupin_sf"/>
</dbReference>
<comment type="caution">
    <text evidence="1">The sequence shown here is derived from an EMBL/GenBank/DDBJ whole genome shotgun (WGS) entry which is preliminary data.</text>
</comment>
<dbReference type="SUPFAM" id="SSF51182">
    <property type="entry name" value="RmlC-like cupins"/>
    <property type="match status" value="1"/>
</dbReference>
<dbReference type="InterPro" id="IPR014710">
    <property type="entry name" value="RmlC-like_jellyroll"/>
</dbReference>
<organism evidence="1 2">
    <name type="scientific">Kibdelosporangium banguiense</name>
    <dbReference type="NCBI Taxonomy" id="1365924"/>
    <lineage>
        <taxon>Bacteria</taxon>
        <taxon>Bacillati</taxon>
        <taxon>Actinomycetota</taxon>
        <taxon>Actinomycetes</taxon>
        <taxon>Pseudonocardiales</taxon>
        <taxon>Pseudonocardiaceae</taxon>
        <taxon>Kibdelosporangium</taxon>
    </lineage>
</organism>
<evidence type="ECO:0000313" key="1">
    <source>
        <dbReference type="EMBL" id="MBP2328682.1"/>
    </source>
</evidence>
<protein>
    <submittedName>
        <fullName evidence="1">Quercetin dioxygenase-like cupin family protein</fullName>
    </submittedName>
</protein>
<dbReference type="Proteomes" id="UP001519332">
    <property type="component" value="Unassembled WGS sequence"/>
</dbReference>
<evidence type="ECO:0000313" key="2">
    <source>
        <dbReference type="Proteomes" id="UP001519332"/>
    </source>
</evidence>
<dbReference type="EMBL" id="JAGINW010000001">
    <property type="protein sequence ID" value="MBP2328682.1"/>
    <property type="molecule type" value="Genomic_DNA"/>
</dbReference>
<reference evidence="1 2" key="1">
    <citation type="submission" date="2021-03" db="EMBL/GenBank/DDBJ databases">
        <title>Sequencing the genomes of 1000 actinobacteria strains.</title>
        <authorList>
            <person name="Klenk H.-P."/>
        </authorList>
    </citation>
    <scope>NUCLEOTIDE SEQUENCE [LARGE SCALE GENOMIC DNA]</scope>
    <source>
        <strain evidence="1 2">DSM 46670</strain>
    </source>
</reference>
<sequence>MRRVVTGLDASGKGTVLSDGPPQAVFGISGPDADHLTIVGLPDVPERIPDGQTAGAELWASDASPARSDQPDLTTGLDFFHTEPLGTGITWLYSTWGAHTESGFHQTKTLDLVFVVAGSIELLLEDESVILLEQGDTVVIPGLVHAWRTGEHRPTLLQVIQKLA</sequence>
<dbReference type="Gene3D" id="2.60.120.10">
    <property type="entry name" value="Jelly Rolls"/>
    <property type="match status" value="1"/>
</dbReference>
<name>A0ABS4TW92_9PSEU</name>
<keyword evidence="2" id="KW-1185">Reference proteome</keyword>
<accession>A0ABS4TW92</accession>
<dbReference type="PANTHER" id="PTHR36156">
    <property type="entry name" value="SLR2101 PROTEIN"/>
    <property type="match status" value="1"/>
</dbReference>
<dbReference type="RefSeq" id="WP_209645627.1">
    <property type="nucleotide sequence ID" value="NZ_JAGINW010000001.1"/>
</dbReference>
<proteinExistence type="predicted"/>
<dbReference type="PANTHER" id="PTHR36156:SF2">
    <property type="entry name" value="CUPIN TYPE-2 DOMAIN-CONTAINING PROTEIN"/>
    <property type="match status" value="1"/>
</dbReference>